<evidence type="ECO:0000256" key="1">
    <source>
        <dbReference type="SAM" id="SignalP"/>
    </source>
</evidence>
<evidence type="ECO:0000313" key="3">
    <source>
        <dbReference type="EMBL" id="KAL2060141.1"/>
    </source>
</evidence>
<dbReference type="Gene3D" id="2.30.60.10">
    <property type="entry name" value="Cyanovirin-N"/>
    <property type="match status" value="1"/>
</dbReference>
<dbReference type="EMBL" id="JAZHXI010000024">
    <property type="protein sequence ID" value="KAL2060141.1"/>
    <property type="molecule type" value="Genomic_DNA"/>
</dbReference>
<dbReference type="InterPro" id="IPR011058">
    <property type="entry name" value="Cyanovirin-N"/>
</dbReference>
<evidence type="ECO:0000313" key="4">
    <source>
        <dbReference type="Proteomes" id="UP001595075"/>
    </source>
</evidence>
<sequence length="134" mass="13693">MLFSNSAACFTLLALAQSFASVSAQSGGYQGTCKQCSTFHTAGNTYVLACLCGDGRGGYPDTSIDLGQCFGNSGGHLVFQHNGGFQGSCNPVNGPASGVPDLQAHCGDGHGGVNKQAHINTNSYIRNIGGRLTC</sequence>
<gene>
    <name evidence="3" type="ORF">VTL71DRAFT_9963</name>
</gene>
<feature type="chain" id="PRO_5045320011" description="Cyanovirin-N domain-containing protein" evidence="1">
    <location>
        <begin position="25"/>
        <end position="134"/>
    </location>
</feature>
<name>A0ABR4BSF5_9HELO</name>
<protein>
    <recommendedName>
        <fullName evidence="2">Cyanovirin-N domain-containing protein</fullName>
    </recommendedName>
</protein>
<comment type="caution">
    <text evidence="3">The sequence shown here is derived from an EMBL/GenBank/DDBJ whole genome shotgun (WGS) entry which is preliminary data.</text>
</comment>
<proteinExistence type="predicted"/>
<dbReference type="Pfam" id="PF08881">
    <property type="entry name" value="CVNH"/>
    <property type="match status" value="1"/>
</dbReference>
<accession>A0ABR4BSF5</accession>
<reference evidence="3 4" key="1">
    <citation type="journal article" date="2024" name="Commun. Biol.">
        <title>Comparative genomic analysis of thermophilic fungi reveals convergent evolutionary adaptations and gene losses.</title>
        <authorList>
            <person name="Steindorff A.S."/>
            <person name="Aguilar-Pontes M.V."/>
            <person name="Robinson A.J."/>
            <person name="Andreopoulos B."/>
            <person name="LaButti K."/>
            <person name="Kuo A."/>
            <person name="Mondo S."/>
            <person name="Riley R."/>
            <person name="Otillar R."/>
            <person name="Haridas S."/>
            <person name="Lipzen A."/>
            <person name="Grimwood J."/>
            <person name="Schmutz J."/>
            <person name="Clum A."/>
            <person name="Reid I.D."/>
            <person name="Moisan M.C."/>
            <person name="Butler G."/>
            <person name="Nguyen T.T.M."/>
            <person name="Dewar K."/>
            <person name="Conant G."/>
            <person name="Drula E."/>
            <person name="Henrissat B."/>
            <person name="Hansel C."/>
            <person name="Singer S."/>
            <person name="Hutchinson M.I."/>
            <person name="de Vries R.P."/>
            <person name="Natvig D.O."/>
            <person name="Powell A.J."/>
            <person name="Tsang A."/>
            <person name="Grigoriev I.V."/>
        </authorList>
    </citation>
    <scope>NUCLEOTIDE SEQUENCE [LARGE SCALE GENOMIC DNA]</scope>
    <source>
        <strain evidence="3 4">CBS 494.80</strain>
    </source>
</reference>
<organism evidence="3 4">
    <name type="scientific">Oculimacula yallundae</name>
    <dbReference type="NCBI Taxonomy" id="86028"/>
    <lineage>
        <taxon>Eukaryota</taxon>
        <taxon>Fungi</taxon>
        <taxon>Dikarya</taxon>
        <taxon>Ascomycota</taxon>
        <taxon>Pezizomycotina</taxon>
        <taxon>Leotiomycetes</taxon>
        <taxon>Helotiales</taxon>
        <taxon>Ploettnerulaceae</taxon>
        <taxon>Oculimacula</taxon>
    </lineage>
</organism>
<feature type="domain" description="Cyanovirin-N" evidence="2">
    <location>
        <begin position="28"/>
        <end position="134"/>
    </location>
</feature>
<dbReference type="Proteomes" id="UP001595075">
    <property type="component" value="Unassembled WGS sequence"/>
</dbReference>
<dbReference type="SUPFAM" id="SSF51322">
    <property type="entry name" value="Cyanovirin-N"/>
    <property type="match status" value="1"/>
</dbReference>
<dbReference type="SMART" id="SM01111">
    <property type="entry name" value="CVNH"/>
    <property type="match status" value="1"/>
</dbReference>
<dbReference type="InterPro" id="IPR036673">
    <property type="entry name" value="Cyanovirin-N_sf"/>
</dbReference>
<keyword evidence="1" id="KW-0732">Signal</keyword>
<feature type="signal peptide" evidence="1">
    <location>
        <begin position="1"/>
        <end position="24"/>
    </location>
</feature>
<keyword evidence="4" id="KW-1185">Reference proteome</keyword>
<evidence type="ECO:0000259" key="2">
    <source>
        <dbReference type="SMART" id="SM01111"/>
    </source>
</evidence>